<reference evidence="5 6" key="1">
    <citation type="submission" date="2007-01" db="EMBL/GenBank/DDBJ databases">
        <authorList>
            <person name="Haygood M."/>
            <person name="Podell S."/>
            <person name="Anderson C."/>
            <person name="Hopkinson B."/>
            <person name="Roe K."/>
            <person name="Barbeau K."/>
            <person name="Gaasterland T."/>
            <person name="Ferriera S."/>
            <person name="Johnson J."/>
            <person name="Kravitz S."/>
            <person name="Beeson K."/>
            <person name="Sutton G."/>
            <person name="Rogers Y.-H."/>
            <person name="Friedman R."/>
            <person name="Frazier M."/>
            <person name="Venter J.C."/>
        </authorList>
    </citation>
    <scope>NUCLEOTIDE SEQUENCE [LARGE SCALE GENOMIC DNA]</scope>
    <source>
        <strain evidence="5 6">ATCC 23134</strain>
    </source>
</reference>
<keyword evidence="2" id="KW-0805">Transcription regulation</keyword>
<dbReference type="Pfam" id="PF03965">
    <property type="entry name" value="Penicillinase_R"/>
    <property type="match status" value="1"/>
</dbReference>
<evidence type="ECO:0000313" key="6">
    <source>
        <dbReference type="Proteomes" id="UP000004095"/>
    </source>
</evidence>
<sequence length="144" mass="16958">MRKKTMKTKNQNSMKELTKAEEQVMQVLWKLKKAFVKDIIDHLPLKDGKPLAYNTVSTIIRILEKKKFVGYKAYGKTHEYYPLVDKSNYSNFYLNSFIGRYFGGSFEKMVSFFVKQNNVDLNNFEELMKYAEEHEVSSQGEKSK</sequence>
<dbReference type="GO" id="GO:0045892">
    <property type="term" value="P:negative regulation of DNA-templated transcription"/>
    <property type="evidence" value="ECO:0007669"/>
    <property type="project" value="InterPro"/>
</dbReference>
<evidence type="ECO:0000256" key="3">
    <source>
        <dbReference type="ARBA" id="ARBA00023125"/>
    </source>
</evidence>
<dbReference type="InterPro" id="IPR036390">
    <property type="entry name" value="WH_DNA-bd_sf"/>
</dbReference>
<organism evidence="5 6">
    <name type="scientific">Microscilla marina ATCC 23134</name>
    <dbReference type="NCBI Taxonomy" id="313606"/>
    <lineage>
        <taxon>Bacteria</taxon>
        <taxon>Pseudomonadati</taxon>
        <taxon>Bacteroidota</taxon>
        <taxon>Cytophagia</taxon>
        <taxon>Cytophagales</taxon>
        <taxon>Microscillaceae</taxon>
        <taxon>Microscilla</taxon>
    </lineage>
</organism>
<keyword evidence="6" id="KW-1185">Reference proteome</keyword>
<evidence type="ECO:0000256" key="2">
    <source>
        <dbReference type="ARBA" id="ARBA00023015"/>
    </source>
</evidence>
<dbReference type="Proteomes" id="UP000004095">
    <property type="component" value="Unassembled WGS sequence"/>
</dbReference>
<gene>
    <name evidence="5" type="ORF">M23134_07492</name>
</gene>
<proteinExistence type="inferred from homology"/>
<dbReference type="AlphaFoldDB" id="A1ZEY2"/>
<dbReference type="SUPFAM" id="SSF46785">
    <property type="entry name" value="Winged helix' DNA-binding domain"/>
    <property type="match status" value="1"/>
</dbReference>
<dbReference type="Gene3D" id="1.10.4040.10">
    <property type="entry name" value="Penicillinase repressor domain"/>
    <property type="match status" value="1"/>
</dbReference>
<accession>A1ZEY2</accession>
<dbReference type="InterPro" id="IPR005650">
    <property type="entry name" value="BlaI_family"/>
</dbReference>
<keyword evidence="3" id="KW-0238">DNA-binding</keyword>
<comment type="similarity">
    <text evidence="1">Belongs to the BlaI transcriptional regulatory family.</text>
</comment>
<dbReference type="PIRSF" id="PIRSF019455">
    <property type="entry name" value="CopR_AtkY"/>
    <property type="match status" value="1"/>
</dbReference>
<evidence type="ECO:0000256" key="4">
    <source>
        <dbReference type="ARBA" id="ARBA00023163"/>
    </source>
</evidence>
<keyword evidence="4" id="KW-0804">Transcription</keyword>
<dbReference type="GO" id="GO:0003677">
    <property type="term" value="F:DNA binding"/>
    <property type="evidence" value="ECO:0007669"/>
    <property type="project" value="UniProtKB-KW"/>
</dbReference>
<dbReference type="EMBL" id="AAWS01000004">
    <property type="protein sequence ID" value="EAY31084.1"/>
    <property type="molecule type" value="Genomic_DNA"/>
</dbReference>
<comment type="caution">
    <text evidence="5">The sequence shown here is derived from an EMBL/GenBank/DDBJ whole genome shotgun (WGS) entry which is preliminary data.</text>
</comment>
<evidence type="ECO:0000313" key="5">
    <source>
        <dbReference type="EMBL" id="EAY31084.1"/>
    </source>
</evidence>
<dbReference type="eggNOG" id="COG3682">
    <property type="taxonomic scope" value="Bacteria"/>
</dbReference>
<name>A1ZEY2_MICM2</name>
<dbReference type="InterPro" id="IPR036388">
    <property type="entry name" value="WH-like_DNA-bd_sf"/>
</dbReference>
<dbReference type="Gene3D" id="1.10.10.10">
    <property type="entry name" value="Winged helix-like DNA-binding domain superfamily/Winged helix DNA-binding domain"/>
    <property type="match status" value="1"/>
</dbReference>
<protein>
    <submittedName>
        <fullName evidence="5">Transcriptional regulator</fullName>
    </submittedName>
</protein>
<evidence type="ECO:0000256" key="1">
    <source>
        <dbReference type="ARBA" id="ARBA00011046"/>
    </source>
</evidence>